<dbReference type="PROSITE" id="PS00178">
    <property type="entry name" value="AA_TRNA_LIGASE_I"/>
    <property type="match status" value="1"/>
</dbReference>
<evidence type="ECO:0000256" key="7">
    <source>
        <dbReference type="ARBA" id="ARBA00022917"/>
    </source>
</evidence>
<evidence type="ECO:0000256" key="10">
    <source>
        <dbReference type="HAMAP-Rule" id="MF_00177"/>
    </source>
</evidence>
<dbReference type="GO" id="GO:0006430">
    <property type="term" value="P:lysyl-tRNA aminoacylation"/>
    <property type="evidence" value="ECO:0007669"/>
    <property type="project" value="UniProtKB-UniRule"/>
</dbReference>
<dbReference type="GO" id="GO:0005524">
    <property type="term" value="F:ATP binding"/>
    <property type="evidence" value="ECO:0007669"/>
    <property type="project" value="UniProtKB-UniRule"/>
</dbReference>
<dbReference type="InterPro" id="IPR008925">
    <property type="entry name" value="aa_tRNA-synth_I_cd-bd_sf"/>
</dbReference>
<name>M0D2P1_9EURY</name>
<dbReference type="SUPFAM" id="SSF48163">
    <property type="entry name" value="An anticodon-binding domain of class I aminoacyl-tRNA synthetases"/>
    <property type="match status" value="1"/>
</dbReference>
<comment type="subcellular location">
    <subcellularLocation>
        <location evidence="1 10">Cytoplasm</location>
    </subcellularLocation>
</comment>
<evidence type="ECO:0000256" key="5">
    <source>
        <dbReference type="ARBA" id="ARBA00022741"/>
    </source>
</evidence>
<dbReference type="PANTHER" id="PTHR37940:SF1">
    <property type="entry name" value="LYSINE--TRNA LIGASE"/>
    <property type="match status" value="1"/>
</dbReference>
<dbReference type="InterPro" id="IPR002904">
    <property type="entry name" value="Lys-tRNA-ligase"/>
</dbReference>
<dbReference type="InterPro" id="IPR020751">
    <property type="entry name" value="aa-tRNA-synth_I_codon-bd_sub2"/>
</dbReference>
<evidence type="ECO:0000256" key="6">
    <source>
        <dbReference type="ARBA" id="ARBA00022840"/>
    </source>
</evidence>
<gene>
    <name evidence="12" type="primary">lysK</name>
    <name evidence="10" type="synonym">lysS</name>
    <name evidence="12" type="ORF">C475_02196</name>
</gene>
<evidence type="ECO:0000313" key="12">
    <source>
        <dbReference type="EMBL" id="ELZ29720.1"/>
    </source>
</evidence>
<keyword evidence="7 10" id="KW-0648">Protein biosynthesis</keyword>
<dbReference type="SUPFAM" id="SSF52374">
    <property type="entry name" value="Nucleotidylyl transferase"/>
    <property type="match status" value="1"/>
</dbReference>
<evidence type="ECO:0000313" key="13">
    <source>
        <dbReference type="Proteomes" id="UP000011626"/>
    </source>
</evidence>
<sequence>MSETGDDTGTDGPSATTGSDETDSPGGTETADDTRSDETAGEDHYAFWADEVADAVEARDPEEPVVIKGGISPSGVPHLGNVNEIMRGYFVAEVLRERGWEVRQVFTTDDRDPLRKLPRKLADLDGKIVDLGDVNAGALGKNLGHAYTEIPDPFGCCDSYGEHFSTLIAESAELLDAPIDVVSTTDLYESGRMDDVVEHVLENRDRAREVLSEYQDKVDEDYVPFNPFCSECGKVTETVTAVRVEDREVDYRCTDIEAGNRTIEGCDHEGTATFREGKLPWRFEWPAQWQVLGVDFEPFGKDHAEGSWPSGVDIAENVLDIEPPEPMVYEWFTLDGEPFSSSEGNIVLVHDVLETLEPEVLRFFFAKDPNKARDFSVERLDQLVDEFDRVERLYYGEESGTEREERRAERVYPFLSSLADVPSAALAASGVFDVGDTDEAATLAADFDHNDPEDRRRRREFVDGEFESRVRLPYTFAAVLGMFDDEGARAATARKEGHVADDDPEWAVEDAFGRVALASEWADRTDNEYNYTVSRATLPEVDVDEATAAALDDLADFVADGADGEAIQGEIYESAKRHDVEIGEFFGIGYRLFFGEEEGPQLGYFLGDLDRAFVVERLRRQR</sequence>
<evidence type="ECO:0000256" key="2">
    <source>
        <dbReference type="ARBA" id="ARBA00005594"/>
    </source>
</evidence>
<comment type="caution">
    <text evidence="10">Lacks conserved residue(s) required for the propagation of feature annotation.</text>
</comment>
<dbReference type="Gene3D" id="6.10.20.10">
    <property type="entry name" value="Lysine tRNA ligase, stem contact fold domain"/>
    <property type="match status" value="1"/>
</dbReference>
<dbReference type="eggNOG" id="arCOG00485">
    <property type="taxonomic scope" value="Archaea"/>
</dbReference>
<dbReference type="Gene3D" id="3.40.50.620">
    <property type="entry name" value="HUPs"/>
    <property type="match status" value="1"/>
</dbReference>
<dbReference type="NCBIfam" id="TIGR00467">
    <property type="entry name" value="lysS_arch"/>
    <property type="match status" value="1"/>
</dbReference>
<dbReference type="InterPro" id="IPR001412">
    <property type="entry name" value="aa-tRNA-synth_I_CS"/>
</dbReference>
<accession>M0D2P1</accession>
<dbReference type="Pfam" id="PF01921">
    <property type="entry name" value="tRNA-synt_1f"/>
    <property type="match status" value="1"/>
</dbReference>
<evidence type="ECO:0000256" key="4">
    <source>
        <dbReference type="ARBA" id="ARBA00022598"/>
    </source>
</evidence>
<evidence type="ECO:0000256" key="3">
    <source>
        <dbReference type="ARBA" id="ARBA00022490"/>
    </source>
</evidence>
<feature type="short sequence motif" description="'KMSKS' region" evidence="10">
    <location>
        <begin position="338"/>
        <end position="342"/>
    </location>
</feature>
<feature type="region of interest" description="Disordered" evidence="11">
    <location>
        <begin position="1"/>
        <end position="44"/>
    </location>
</feature>
<keyword evidence="3 10" id="KW-0963">Cytoplasm</keyword>
<comment type="similarity">
    <text evidence="2 10">Belongs to the class-I aminoacyl-tRNA synthetase family.</text>
</comment>
<keyword evidence="5 10" id="KW-0547">Nucleotide-binding</keyword>
<protein>
    <recommendedName>
        <fullName evidence="10">Lysine--tRNA ligase</fullName>
        <ecNumber evidence="10">6.1.1.6</ecNumber>
    </recommendedName>
    <alternativeName>
        <fullName evidence="10">Lysyl-tRNA synthetase</fullName>
        <shortName evidence="10">LysRS</shortName>
    </alternativeName>
</protein>
<dbReference type="GO" id="GO:0004824">
    <property type="term" value="F:lysine-tRNA ligase activity"/>
    <property type="evidence" value="ECO:0007669"/>
    <property type="project" value="UniProtKB-UniRule"/>
</dbReference>
<dbReference type="PANTHER" id="PTHR37940">
    <property type="entry name" value="LYSINE--TRNA LIGASE"/>
    <property type="match status" value="1"/>
</dbReference>
<dbReference type="Proteomes" id="UP000011626">
    <property type="component" value="Unassembled WGS sequence"/>
</dbReference>
<feature type="compositionally biased region" description="Basic and acidic residues" evidence="11">
    <location>
        <begin position="32"/>
        <end position="44"/>
    </location>
</feature>
<keyword evidence="8 10" id="KW-0030">Aminoacyl-tRNA synthetase</keyword>
<dbReference type="Gene3D" id="1.10.10.350">
    <property type="match status" value="1"/>
</dbReference>
<comment type="catalytic activity">
    <reaction evidence="9 10">
        <text>tRNA(Lys) + L-lysine + ATP = L-lysyl-tRNA(Lys) + AMP + diphosphate</text>
        <dbReference type="Rhea" id="RHEA:20792"/>
        <dbReference type="Rhea" id="RHEA-COMP:9696"/>
        <dbReference type="Rhea" id="RHEA-COMP:9697"/>
        <dbReference type="ChEBI" id="CHEBI:30616"/>
        <dbReference type="ChEBI" id="CHEBI:32551"/>
        <dbReference type="ChEBI" id="CHEBI:33019"/>
        <dbReference type="ChEBI" id="CHEBI:78442"/>
        <dbReference type="ChEBI" id="CHEBI:78529"/>
        <dbReference type="ChEBI" id="CHEBI:456215"/>
        <dbReference type="EC" id="6.1.1.6"/>
    </reaction>
</comment>
<dbReference type="EMBL" id="AOIU01000005">
    <property type="protein sequence ID" value="ELZ29720.1"/>
    <property type="molecule type" value="Genomic_DNA"/>
</dbReference>
<feature type="short sequence motif" description="'HIGH' region" evidence="10">
    <location>
        <begin position="73"/>
        <end position="81"/>
    </location>
</feature>
<evidence type="ECO:0000256" key="8">
    <source>
        <dbReference type="ARBA" id="ARBA00023146"/>
    </source>
</evidence>
<proteinExistence type="inferred from homology"/>
<keyword evidence="13" id="KW-1185">Reference proteome</keyword>
<evidence type="ECO:0000256" key="11">
    <source>
        <dbReference type="SAM" id="MobiDB-lite"/>
    </source>
</evidence>
<keyword evidence="6 10" id="KW-0067">ATP-binding</keyword>
<reference evidence="12 13" key="1">
    <citation type="journal article" date="2014" name="PLoS Genet.">
        <title>Phylogenetically driven sequencing of extremely halophilic archaea reveals strategies for static and dynamic osmo-response.</title>
        <authorList>
            <person name="Becker E.A."/>
            <person name="Seitzer P.M."/>
            <person name="Tritt A."/>
            <person name="Larsen D."/>
            <person name="Krusor M."/>
            <person name="Yao A.I."/>
            <person name="Wu D."/>
            <person name="Madern D."/>
            <person name="Eisen J.A."/>
            <person name="Darling A.E."/>
            <person name="Facciotti M.T."/>
        </authorList>
    </citation>
    <scope>NUCLEOTIDE SEQUENCE [LARGE SCALE GENOMIC DNA]</scope>
    <source>
        <strain evidence="12 13">2-9-1</strain>
    </source>
</reference>
<dbReference type="HAMAP" id="MF_00177">
    <property type="entry name" value="Lys_tRNA_synth_class1"/>
    <property type="match status" value="1"/>
</dbReference>
<dbReference type="PATRIC" id="fig|797114.5.peg.441"/>
<dbReference type="OrthoDB" id="6838at2157"/>
<organism evidence="12 13">
    <name type="scientific">Halosimplex carlsbadense 2-9-1</name>
    <dbReference type="NCBI Taxonomy" id="797114"/>
    <lineage>
        <taxon>Archaea</taxon>
        <taxon>Methanobacteriati</taxon>
        <taxon>Methanobacteriota</taxon>
        <taxon>Stenosarchaea group</taxon>
        <taxon>Halobacteria</taxon>
        <taxon>Halobacteriales</taxon>
        <taxon>Haloarculaceae</taxon>
        <taxon>Halosimplex</taxon>
    </lineage>
</organism>
<dbReference type="AlphaFoldDB" id="M0D2P1"/>
<evidence type="ECO:0000256" key="1">
    <source>
        <dbReference type="ARBA" id="ARBA00004496"/>
    </source>
</evidence>
<dbReference type="InterPro" id="IPR042078">
    <property type="entry name" value="Lys-tRNA-ligase_SC_fold"/>
</dbReference>
<dbReference type="STRING" id="797114.C475_02196"/>
<dbReference type="Gene3D" id="1.10.10.770">
    <property type="match status" value="1"/>
</dbReference>
<dbReference type="RefSeq" id="WP_006882113.1">
    <property type="nucleotide sequence ID" value="NZ_AOIU01000005.1"/>
</dbReference>
<evidence type="ECO:0000256" key="9">
    <source>
        <dbReference type="ARBA" id="ARBA00048573"/>
    </source>
</evidence>
<comment type="caution">
    <text evidence="12">The sequence shown here is derived from an EMBL/GenBank/DDBJ whole genome shotgun (WGS) entry which is preliminary data.</text>
</comment>
<dbReference type="GO" id="GO:0000049">
    <property type="term" value="F:tRNA binding"/>
    <property type="evidence" value="ECO:0007669"/>
    <property type="project" value="InterPro"/>
</dbReference>
<dbReference type="GO" id="GO:0005737">
    <property type="term" value="C:cytoplasm"/>
    <property type="evidence" value="ECO:0007669"/>
    <property type="project" value="UniProtKB-SubCell"/>
</dbReference>
<dbReference type="InterPro" id="IPR014729">
    <property type="entry name" value="Rossmann-like_a/b/a_fold"/>
</dbReference>
<dbReference type="EC" id="6.1.1.6" evidence="10"/>
<keyword evidence="4 10" id="KW-0436">Ligase</keyword>